<comment type="caution">
    <text evidence="2">The sequence shown here is derived from an EMBL/GenBank/DDBJ whole genome shotgun (WGS) entry which is preliminary data.</text>
</comment>
<sequence>MSELIQLSLAGKGRLVILTPQTVRTAFFQLTEVNSKYTGRHKFPLNRPLQRSLKLWKFKNKKEGTVLRKASLPSWAENIGWRKTEATLLDALYRADLDRDRLSHLHKKDIEYIEREINKQIIWNNLALVREEGRLLEGYGLCEKVGQNREKVKYIRRYGMIFILEPMMRQAVLETQNLDLFIQDDNFDFHLTRYRGVLLSSSRSRIQLLFQHRLDFSITWTCTLDRFQPRQIFRIKRIYPCDGFRILTVTDD</sequence>
<evidence type="ECO:0000313" key="1">
    <source>
        <dbReference type="EMBL" id="KAF3883805.1"/>
    </source>
</evidence>
<evidence type="ECO:0000313" key="3">
    <source>
        <dbReference type="Proteomes" id="UP000029738"/>
    </source>
</evidence>
<proteinExistence type="predicted"/>
<organism evidence="2">
    <name type="scientific">Tolypothrix bouteillei VB521301</name>
    <dbReference type="NCBI Taxonomy" id="1479485"/>
    <lineage>
        <taxon>Bacteria</taxon>
        <taxon>Bacillati</taxon>
        <taxon>Cyanobacteriota</taxon>
        <taxon>Cyanophyceae</taxon>
        <taxon>Nostocales</taxon>
        <taxon>Tolypothrichaceae</taxon>
        <taxon>Tolypothrix</taxon>
    </lineage>
</organism>
<protein>
    <submittedName>
        <fullName evidence="2">Uncharacterized protein</fullName>
    </submittedName>
</protein>
<gene>
    <name evidence="2" type="ORF">DA73_0228310</name>
    <name evidence="1" type="ORF">DA73_0400039500</name>
</gene>
<reference evidence="2" key="1">
    <citation type="journal article" date="2015" name="Genome Announc.">
        <title>Draft Genome Sequence of Tolypothrix boutellei Strain VB521301.</title>
        <authorList>
            <person name="Chandrababunaidu M.M."/>
            <person name="Singh D."/>
            <person name="Sen D."/>
            <person name="Bhan S."/>
            <person name="Das S."/>
            <person name="Gupta A."/>
            <person name="Adhikary S.P."/>
            <person name="Tripathy S."/>
        </authorList>
    </citation>
    <scope>NUCLEOTIDE SEQUENCE</scope>
    <source>
        <strain evidence="2">VB521301</strain>
    </source>
</reference>
<evidence type="ECO:0000313" key="2">
    <source>
        <dbReference type="EMBL" id="KIE08474.1"/>
    </source>
</evidence>
<accession>A0A0C1QSV8</accession>
<dbReference type="EMBL" id="JHEG02000058">
    <property type="protein sequence ID" value="KIE08474.1"/>
    <property type="molecule type" value="Genomic_DNA"/>
</dbReference>
<dbReference type="RefSeq" id="WP_038076263.1">
    <property type="nucleotide sequence ID" value="NZ_JHEG04000002.1"/>
</dbReference>
<dbReference type="OrthoDB" id="495038at2"/>
<reference evidence="1" key="2">
    <citation type="submission" date="2019-11" db="EMBL/GenBank/DDBJ databases">
        <title>Improved Assembly of Tolypothrix boutellei genome.</title>
        <authorList>
            <person name="Sarangi A.N."/>
            <person name="Mukherjee M."/>
            <person name="Ghosh S."/>
            <person name="Singh D."/>
            <person name="Das A."/>
            <person name="Kant S."/>
            <person name="Prusty A."/>
            <person name="Tripathy S."/>
        </authorList>
    </citation>
    <scope>NUCLEOTIDE SEQUENCE</scope>
    <source>
        <strain evidence="1">VB521301</strain>
    </source>
</reference>
<dbReference type="Proteomes" id="UP000029738">
    <property type="component" value="Unassembled WGS sequence"/>
</dbReference>
<dbReference type="AlphaFoldDB" id="A0A0C1QSV8"/>
<name>A0A0C1QSV8_9CYAN</name>
<dbReference type="EMBL" id="JHEG04000002">
    <property type="protein sequence ID" value="KAF3883805.1"/>
    <property type="molecule type" value="Genomic_DNA"/>
</dbReference>
<keyword evidence="3" id="KW-1185">Reference proteome</keyword>